<accession>A0A9N7V6B0</accession>
<protein>
    <submittedName>
        <fullName evidence="1">Uncharacterized protein</fullName>
    </submittedName>
</protein>
<comment type="caution">
    <text evidence="1">The sequence shown here is derived from an EMBL/GenBank/DDBJ whole genome shotgun (WGS) entry which is preliminary data.</text>
</comment>
<keyword evidence="2" id="KW-1185">Reference proteome</keyword>
<dbReference type="EMBL" id="CADEAL010003917">
    <property type="protein sequence ID" value="CAB1446501.1"/>
    <property type="molecule type" value="Genomic_DNA"/>
</dbReference>
<dbReference type="Proteomes" id="UP001153269">
    <property type="component" value="Unassembled WGS sequence"/>
</dbReference>
<dbReference type="AlphaFoldDB" id="A0A9N7V6B0"/>
<organism evidence="1 2">
    <name type="scientific">Pleuronectes platessa</name>
    <name type="common">European plaice</name>
    <dbReference type="NCBI Taxonomy" id="8262"/>
    <lineage>
        <taxon>Eukaryota</taxon>
        <taxon>Metazoa</taxon>
        <taxon>Chordata</taxon>
        <taxon>Craniata</taxon>
        <taxon>Vertebrata</taxon>
        <taxon>Euteleostomi</taxon>
        <taxon>Actinopterygii</taxon>
        <taxon>Neopterygii</taxon>
        <taxon>Teleostei</taxon>
        <taxon>Neoteleostei</taxon>
        <taxon>Acanthomorphata</taxon>
        <taxon>Carangaria</taxon>
        <taxon>Pleuronectiformes</taxon>
        <taxon>Pleuronectoidei</taxon>
        <taxon>Pleuronectidae</taxon>
        <taxon>Pleuronectes</taxon>
    </lineage>
</organism>
<gene>
    <name evidence="1" type="ORF">PLEPLA_LOCUS34227</name>
</gene>
<sequence>MAASLISSHPFLPPPLCPCPLLHLGTFIFFFRLSQIDQIFALLGPRPVYFLECVFSSGLACAVVQQGRLRRPTVWLNGWGTEAGTGCGALSVPAKLAALPSQGKLGLRVLHTAAIHSPSTHRIEFQPGQSERASQPEES</sequence>
<name>A0A9N7V6B0_PLEPL</name>
<proteinExistence type="predicted"/>
<evidence type="ECO:0000313" key="1">
    <source>
        <dbReference type="EMBL" id="CAB1446501.1"/>
    </source>
</evidence>
<evidence type="ECO:0000313" key="2">
    <source>
        <dbReference type="Proteomes" id="UP001153269"/>
    </source>
</evidence>
<reference evidence="1" key="1">
    <citation type="submission" date="2020-03" db="EMBL/GenBank/DDBJ databases">
        <authorList>
            <person name="Weist P."/>
        </authorList>
    </citation>
    <scope>NUCLEOTIDE SEQUENCE</scope>
</reference>